<comment type="caution">
    <text evidence="1">The sequence shown here is derived from an EMBL/GenBank/DDBJ whole genome shotgun (WGS) entry which is preliminary data.</text>
</comment>
<protein>
    <submittedName>
        <fullName evidence="1">Uncharacterized protein</fullName>
    </submittedName>
</protein>
<keyword evidence="2" id="KW-1185">Reference proteome</keyword>
<dbReference type="AlphaFoldDB" id="A0A9D4HF79"/>
<dbReference type="Proteomes" id="UP000828390">
    <property type="component" value="Unassembled WGS sequence"/>
</dbReference>
<proteinExistence type="predicted"/>
<organism evidence="1 2">
    <name type="scientific">Dreissena polymorpha</name>
    <name type="common">Zebra mussel</name>
    <name type="synonym">Mytilus polymorpha</name>
    <dbReference type="NCBI Taxonomy" id="45954"/>
    <lineage>
        <taxon>Eukaryota</taxon>
        <taxon>Metazoa</taxon>
        <taxon>Spiralia</taxon>
        <taxon>Lophotrochozoa</taxon>
        <taxon>Mollusca</taxon>
        <taxon>Bivalvia</taxon>
        <taxon>Autobranchia</taxon>
        <taxon>Heteroconchia</taxon>
        <taxon>Euheterodonta</taxon>
        <taxon>Imparidentia</taxon>
        <taxon>Neoheterodontei</taxon>
        <taxon>Myida</taxon>
        <taxon>Dreissenoidea</taxon>
        <taxon>Dreissenidae</taxon>
        <taxon>Dreissena</taxon>
    </lineage>
</organism>
<name>A0A9D4HF79_DREPO</name>
<evidence type="ECO:0000313" key="1">
    <source>
        <dbReference type="EMBL" id="KAH3830867.1"/>
    </source>
</evidence>
<reference evidence="1" key="2">
    <citation type="submission" date="2020-11" db="EMBL/GenBank/DDBJ databases">
        <authorList>
            <person name="McCartney M.A."/>
            <person name="Auch B."/>
            <person name="Kono T."/>
            <person name="Mallez S."/>
            <person name="Becker A."/>
            <person name="Gohl D.M."/>
            <person name="Silverstein K.A.T."/>
            <person name="Koren S."/>
            <person name="Bechman K.B."/>
            <person name="Herman A."/>
            <person name="Abrahante J.E."/>
            <person name="Garbe J."/>
        </authorList>
    </citation>
    <scope>NUCLEOTIDE SEQUENCE</scope>
    <source>
        <strain evidence="1">Duluth1</strain>
        <tissue evidence="1">Whole animal</tissue>
    </source>
</reference>
<reference evidence="1" key="1">
    <citation type="journal article" date="2019" name="bioRxiv">
        <title>The Genome of the Zebra Mussel, Dreissena polymorpha: A Resource for Invasive Species Research.</title>
        <authorList>
            <person name="McCartney M.A."/>
            <person name="Auch B."/>
            <person name="Kono T."/>
            <person name="Mallez S."/>
            <person name="Zhang Y."/>
            <person name="Obille A."/>
            <person name="Becker A."/>
            <person name="Abrahante J.E."/>
            <person name="Garbe J."/>
            <person name="Badalamenti J.P."/>
            <person name="Herman A."/>
            <person name="Mangelson H."/>
            <person name="Liachko I."/>
            <person name="Sullivan S."/>
            <person name="Sone E.D."/>
            <person name="Koren S."/>
            <person name="Silverstein K.A.T."/>
            <person name="Beckman K.B."/>
            <person name="Gohl D.M."/>
        </authorList>
    </citation>
    <scope>NUCLEOTIDE SEQUENCE</scope>
    <source>
        <strain evidence="1">Duluth1</strain>
        <tissue evidence="1">Whole animal</tissue>
    </source>
</reference>
<gene>
    <name evidence="1" type="ORF">DPMN_104123</name>
</gene>
<sequence length="85" mass="9126">MAKEPRPYERGICSKEGICTSSGAAGQLGRSSLRVRCIANAFPCLRKGHWAKRLSLYFLRCNGTSAAARLLPRGASTQTEINGGV</sequence>
<evidence type="ECO:0000313" key="2">
    <source>
        <dbReference type="Proteomes" id="UP000828390"/>
    </source>
</evidence>
<accession>A0A9D4HF79</accession>
<dbReference type="EMBL" id="JAIWYP010000004">
    <property type="protein sequence ID" value="KAH3830867.1"/>
    <property type="molecule type" value="Genomic_DNA"/>
</dbReference>